<dbReference type="Proteomes" id="UP000054558">
    <property type="component" value="Unassembled WGS sequence"/>
</dbReference>
<keyword evidence="2" id="KW-1185">Reference proteome</keyword>
<dbReference type="EMBL" id="DF237474">
    <property type="protein sequence ID" value="GAQ89459.1"/>
    <property type="molecule type" value="Genomic_DNA"/>
</dbReference>
<evidence type="ECO:0000313" key="1">
    <source>
        <dbReference type="EMBL" id="GAQ89459.1"/>
    </source>
</evidence>
<gene>
    <name evidence="1" type="ORF">KFL_005250080</name>
</gene>
<organism evidence="1 2">
    <name type="scientific">Klebsormidium nitens</name>
    <name type="common">Green alga</name>
    <name type="synonym">Ulothrix nitens</name>
    <dbReference type="NCBI Taxonomy" id="105231"/>
    <lineage>
        <taxon>Eukaryota</taxon>
        <taxon>Viridiplantae</taxon>
        <taxon>Streptophyta</taxon>
        <taxon>Klebsormidiophyceae</taxon>
        <taxon>Klebsormidiales</taxon>
        <taxon>Klebsormidiaceae</taxon>
        <taxon>Klebsormidium</taxon>
    </lineage>
</organism>
<name>A0A1Y1IJ43_KLENI</name>
<evidence type="ECO:0000313" key="2">
    <source>
        <dbReference type="Proteomes" id="UP000054558"/>
    </source>
</evidence>
<reference evidence="1 2" key="1">
    <citation type="journal article" date="2014" name="Nat. Commun.">
        <title>Klebsormidium flaccidum genome reveals primary factors for plant terrestrial adaptation.</title>
        <authorList>
            <person name="Hori K."/>
            <person name="Maruyama F."/>
            <person name="Fujisawa T."/>
            <person name="Togashi T."/>
            <person name="Yamamoto N."/>
            <person name="Seo M."/>
            <person name="Sato S."/>
            <person name="Yamada T."/>
            <person name="Mori H."/>
            <person name="Tajima N."/>
            <person name="Moriyama T."/>
            <person name="Ikeuchi M."/>
            <person name="Watanabe M."/>
            <person name="Wada H."/>
            <person name="Kobayashi K."/>
            <person name="Saito M."/>
            <person name="Masuda T."/>
            <person name="Sasaki-Sekimoto Y."/>
            <person name="Mashiguchi K."/>
            <person name="Awai K."/>
            <person name="Shimojima M."/>
            <person name="Masuda S."/>
            <person name="Iwai M."/>
            <person name="Nobusawa T."/>
            <person name="Narise T."/>
            <person name="Kondo S."/>
            <person name="Saito H."/>
            <person name="Sato R."/>
            <person name="Murakawa M."/>
            <person name="Ihara Y."/>
            <person name="Oshima-Yamada Y."/>
            <person name="Ohtaka K."/>
            <person name="Satoh M."/>
            <person name="Sonobe K."/>
            <person name="Ishii M."/>
            <person name="Ohtani R."/>
            <person name="Kanamori-Sato M."/>
            <person name="Honoki R."/>
            <person name="Miyazaki D."/>
            <person name="Mochizuki H."/>
            <person name="Umetsu J."/>
            <person name="Higashi K."/>
            <person name="Shibata D."/>
            <person name="Kamiya Y."/>
            <person name="Sato N."/>
            <person name="Nakamura Y."/>
            <person name="Tabata S."/>
            <person name="Ida S."/>
            <person name="Kurokawa K."/>
            <person name="Ohta H."/>
        </authorList>
    </citation>
    <scope>NUCLEOTIDE SEQUENCE [LARGE SCALE GENOMIC DNA]</scope>
    <source>
        <strain evidence="1 2">NIES-2285</strain>
    </source>
</reference>
<accession>A0A1Y1IJ43</accession>
<sequence length="198" mass="22079">MDRSRSSWEGQVGELTTELERLRAVNVECSEAAAEESCLEVDEAAALALTDMRALTTQSQGHEARVGPAPAIVVKSISKKKRREDERLEVVIKADGGKTKGAAALKRDWEAYWSKERELLKSTYEDRHSVIKHPGRPIHCRGSGCAKKTTSFCGGCQLAFCTNGGNCWARHHEWGYLNFIRGAEEDAKDAFERKKQKL</sequence>
<proteinExistence type="predicted"/>
<protein>
    <submittedName>
        <fullName evidence="1">Uncharacterized protein</fullName>
    </submittedName>
</protein>
<dbReference type="AlphaFoldDB" id="A0A1Y1IJ43"/>